<feature type="transmembrane region" description="Helical" evidence="14">
    <location>
        <begin position="105"/>
        <end position="127"/>
    </location>
</feature>
<feature type="transmembrane region" description="Helical" evidence="14">
    <location>
        <begin position="43"/>
        <end position="61"/>
    </location>
</feature>
<feature type="transmembrane region" description="Helical" evidence="14">
    <location>
        <begin position="139"/>
        <end position="160"/>
    </location>
</feature>
<dbReference type="GO" id="GO:0043190">
    <property type="term" value="C:ATP-binding cassette (ABC) transporter complex"/>
    <property type="evidence" value="ECO:0007669"/>
    <property type="project" value="InterPro"/>
</dbReference>
<evidence type="ECO:0000256" key="11">
    <source>
        <dbReference type="ARBA" id="ARBA00023136"/>
    </source>
</evidence>
<proteinExistence type="inferred from homology"/>
<comment type="subcellular location">
    <subcellularLocation>
        <location evidence="1">Cell inner membrane</location>
        <topology evidence="1">Multi-pass membrane protein</topology>
    </subcellularLocation>
    <subcellularLocation>
        <location evidence="14">Cell membrane</location>
        <topology evidence="14">Multi-pass membrane protein</topology>
    </subcellularLocation>
</comment>
<keyword evidence="11 14" id="KW-0472">Membrane</keyword>
<name>A0A3P7RST5_9FIRM</name>
<dbReference type="PANTHER" id="PTHR43627">
    <property type="match status" value="1"/>
</dbReference>
<reference evidence="15 16" key="1">
    <citation type="submission" date="2018-09" db="EMBL/GenBank/DDBJ databases">
        <authorList>
            <person name="Postec A."/>
        </authorList>
    </citation>
    <scope>NUCLEOTIDE SEQUENCE [LARGE SCALE GENOMIC DNA]</scope>
    <source>
        <strain evidence="15">70B-A</strain>
    </source>
</reference>
<keyword evidence="8" id="KW-0732">Signal</keyword>
<keyword evidence="4 14" id="KW-0813">Transport</keyword>
<dbReference type="EMBL" id="LR130778">
    <property type="protein sequence ID" value="VDN46066.1"/>
    <property type="molecule type" value="Genomic_DNA"/>
</dbReference>
<dbReference type="AlphaFoldDB" id="A0A3P7RST5"/>
<keyword evidence="16" id="KW-1185">Reference proteome</keyword>
<keyword evidence="5 14" id="KW-1003">Cell membrane</keyword>
<comment type="subunit">
    <text evidence="14">Forms an energy-coupling factor (ECF) transporter complex composed of an ATP-binding protein (A component, CbiO), a transmembrane protein (T component, CbiQ) and 2 possible substrate-capture proteins (S components, CbiM and CbiN) of unknown stoichimetry.</text>
</comment>
<feature type="transmembrane region" description="Helical" evidence="14">
    <location>
        <begin position="180"/>
        <end position="204"/>
    </location>
</feature>
<dbReference type="Proteomes" id="UP000279029">
    <property type="component" value="Chromosome"/>
</dbReference>
<evidence type="ECO:0000256" key="2">
    <source>
        <dbReference type="ARBA" id="ARBA00004953"/>
    </source>
</evidence>
<evidence type="ECO:0000256" key="9">
    <source>
        <dbReference type="ARBA" id="ARBA00022989"/>
    </source>
</evidence>
<evidence type="ECO:0000256" key="13">
    <source>
        <dbReference type="ARBA" id="ARBA00060918"/>
    </source>
</evidence>
<keyword evidence="7 14" id="KW-0812">Transmembrane</keyword>
<dbReference type="NCBIfam" id="NF006184">
    <property type="entry name" value="PRK08319.1"/>
    <property type="match status" value="1"/>
</dbReference>
<dbReference type="GO" id="GO:0009236">
    <property type="term" value="P:cobalamin biosynthetic process"/>
    <property type="evidence" value="ECO:0007669"/>
    <property type="project" value="UniProtKB-UniRule"/>
</dbReference>
<dbReference type="InterPro" id="IPR018024">
    <property type="entry name" value="CbiM"/>
</dbReference>
<keyword evidence="3 14" id="KW-0171">Cobalt transport</keyword>
<evidence type="ECO:0000256" key="6">
    <source>
        <dbReference type="ARBA" id="ARBA00022573"/>
    </source>
</evidence>
<keyword evidence="6 14" id="KW-0169">Cobalamin biosynthesis</keyword>
<dbReference type="InterPro" id="IPR002751">
    <property type="entry name" value="CbiM/NikMN"/>
</dbReference>
<dbReference type="NCBIfam" id="TIGR00123">
    <property type="entry name" value="cbiM"/>
    <property type="match status" value="1"/>
</dbReference>
<evidence type="ECO:0000256" key="3">
    <source>
        <dbReference type="ARBA" id="ARBA00022426"/>
    </source>
</evidence>
<evidence type="ECO:0000256" key="7">
    <source>
        <dbReference type="ARBA" id="ARBA00022692"/>
    </source>
</evidence>
<accession>A0A3P7RST5</accession>
<protein>
    <recommendedName>
        <fullName evidence="14">Cobalt transport protein CbiM</fullName>
    </recommendedName>
    <alternativeName>
        <fullName evidence="14">Energy-coupling factor transporter probable substrate-capture protein CbiM</fullName>
        <shortName evidence="14">ECF transporter S component CbiM</shortName>
    </alternativeName>
</protein>
<organism evidence="15 16">
    <name type="scientific">Petrocella atlantisensis</name>
    <dbReference type="NCBI Taxonomy" id="2173034"/>
    <lineage>
        <taxon>Bacteria</taxon>
        <taxon>Bacillati</taxon>
        <taxon>Bacillota</taxon>
        <taxon>Clostridia</taxon>
        <taxon>Lachnospirales</taxon>
        <taxon>Vallitaleaceae</taxon>
        <taxon>Petrocella</taxon>
    </lineage>
</organism>
<comment type="function">
    <text evidence="14">Part of the energy-coupling factor (ECF) transporter complex CbiMNOQ involved in cobalt import.</text>
</comment>
<gene>
    <name evidence="14 15" type="primary">cbiM</name>
    <name evidence="15" type="ORF">PATL70BA_0222</name>
</gene>
<evidence type="ECO:0000256" key="8">
    <source>
        <dbReference type="ARBA" id="ARBA00022729"/>
    </source>
</evidence>
<dbReference type="Gene3D" id="1.10.1760.20">
    <property type="match status" value="1"/>
</dbReference>
<evidence type="ECO:0000313" key="16">
    <source>
        <dbReference type="Proteomes" id="UP000279029"/>
    </source>
</evidence>
<keyword evidence="12 14" id="KW-0170">Cobalt</keyword>
<evidence type="ECO:0000256" key="4">
    <source>
        <dbReference type="ARBA" id="ARBA00022448"/>
    </source>
</evidence>
<feature type="transmembrane region" description="Helical" evidence="14">
    <location>
        <begin position="12"/>
        <end position="31"/>
    </location>
</feature>
<dbReference type="HAMAP" id="MF_01462">
    <property type="entry name" value="CbiM"/>
    <property type="match status" value="1"/>
</dbReference>
<dbReference type="UniPathway" id="UPA00148"/>
<keyword evidence="10 14" id="KW-0406">Ion transport</keyword>
<evidence type="ECO:0000256" key="1">
    <source>
        <dbReference type="ARBA" id="ARBA00004429"/>
    </source>
</evidence>
<dbReference type="GO" id="GO:0015087">
    <property type="term" value="F:cobalt ion transmembrane transporter activity"/>
    <property type="evidence" value="ECO:0007669"/>
    <property type="project" value="UniProtKB-UniRule"/>
</dbReference>
<evidence type="ECO:0000256" key="5">
    <source>
        <dbReference type="ARBA" id="ARBA00022475"/>
    </source>
</evidence>
<dbReference type="FunFam" id="1.10.1760.20:FF:000001">
    <property type="entry name" value="Cobalt transport protein CbiM"/>
    <property type="match status" value="1"/>
</dbReference>
<sequence length="219" mass="23676">MHIMEGFLPKAYALFWWVLYMPFLIMGMMKLKKGLGKGHDNKLLIGLVAAFTFCISALKIPSVVGSCSHPTGIGLGAILFGPLMMAFIAAIVLLLQALLLSHGGITTLGANGFSMGVVGPFAAFFAYKLAIKSGLSKRVAIFIAAFSSNFLTYVMTSVQLGTAFSGQEGVMISTLKYLSIFSLTQLPIAILEGFLTVIIFNLLWENKEQIHLVGMEELI</sequence>
<evidence type="ECO:0000256" key="12">
    <source>
        <dbReference type="ARBA" id="ARBA00023285"/>
    </source>
</evidence>
<feature type="transmembrane region" description="Helical" evidence="14">
    <location>
        <begin position="73"/>
        <end position="99"/>
    </location>
</feature>
<dbReference type="KEGG" id="cbar:PATL70BA_0222"/>
<evidence type="ECO:0000256" key="10">
    <source>
        <dbReference type="ARBA" id="ARBA00023065"/>
    </source>
</evidence>
<dbReference type="Pfam" id="PF01891">
    <property type="entry name" value="CbiM"/>
    <property type="match status" value="1"/>
</dbReference>
<keyword evidence="9 14" id="KW-1133">Transmembrane helix</keyword>
<dbReference type="PANTHER" id="PTHR43627:SF1">
    <property type="entry name" value="COBALT TRANSPORT PROTEIN CBIM"/>
    <property type="match status" value="1"/>
</dbReference>
<evidence type="ECO:0000256" key="14">
    <source>
        <dbReference type="HAMAP-Rule" id="MF_01462"/>
    </source>
</evidence>
<comment type="pathway">
    <text evidence="2 14">Cofactor biosynthesis; adenosylcobalamin biosynthesis.</text>
</comment>
<evidence type="ECO:0000313" key="15">
    <source>
        <dbReference type="EMBL" id="VDN46066.1"/>
    </source>
</evidence>
<comment type="similarity">
    <text evidence="13 14">Belongs to the CbiM family.</text>
</comment>